<keyword evidence="3" id="KW-1185">Reference proteome</keyword>
<name>A0A939IHC5_CLOAM</name>
<comment type="caution">
    <text evidence="2">The sequence shown here is derived from an EMBL/GenBank/DDBJ whole genome shotgun (WGS) entry which is preliminary data.</text>
</comment>
<keyword evidence="1" id="KW-1133">Transmembrane helix</keyword>
<dbReference type="Gene3D" id="1.20.120.20">
    <property type="entry name" value="Apolipoprotein"/>
    <property type="match status" value="1"/>
</dbReference>
<evidence type="ECO:0000313" key="2">
    <source>
        <dbReference type="EMBL" id="MBN7773577.1"/>
    </source>
</evidence>
<dbReference type="EMBL" id="JAFJZZ010000003">
    <property type="protein sequence ID" value="MBN7773577.1"/>
    <property type="molecule type" value="Genomic_DNA"/>
</dbReference>
<organism evidence="2 3">
    <name type="scientific">Clostridium aminobutyricum</name>
    <dbReference type="NCBI Taxonomy" id="33953"/>
    <lineage>
        <taxon>Bacteria</taxon>
        <taxon>Bacillati</taxon>
        <taxon>Bacillota</taxon>
        <taxon>Clostridia</taxon>
        <taxon>Eubacteriales</taxon>
        <taxon>Clostridiaceae</taxon>
        <taxon>Clostridium</taxon>
    </lineage>
</organism>
<evidence type="ECO:0000313" key="3">
    <source>
        <dbReference type="Proteomes" id="UP000664545"/>
    </source>
</evidence>
<gene>
    <name evidence="2" type="ORF">JYB65_09405</name>
</gene>
<keyword evidence="1" id="KW-0812">Transmembrane</keyword>
<keyword evidence="1" id="KW-0472">Membrane</keyword>
<evidence type="ECO:0000256" key="1">
    <source>
        <dbReference type="SAM" id="Phobius"/>
    </source>
</evidence>
<proteinExistence type="predicted"/>
<accession>A0A939IHC5</accession>
<dbReference type="Proteomes" id="UP000664545">
    <property type="component" value="Unassembled WGS sequence"/>
</dbReference>
<sequence>MKTKESLDLLNNGKSNKAETKSKKLTICIAAAVGMVAGGILTMFSQNKSLDEKRKDTVKTIKKTINNTVDTVADSADKAEKEVTNVIENVSKSTKGVRNDMADGFHEITDEIEKISDHVSKQLNKQMK</sequence>
<feature type="transmembrane region" description="Helical" evidence="1">
    <location>
        <begin position="25"/>
        <end position="44"/>
    </location>
</feature>
<protein>
    <recommendedName>
        <fullName evidence="4">YtxH domain-containing protein</fullName>
    </recommendedName>
</protein>
<reference evidence="2" key="1">
    <citation type="submission" date="2021-02" db="EMBL/GenBank/DDBJ databases">
        <title>Abyssanaerobacter marinus gen.nov., sp., nov, anaerobic bacterium isolated from the Onnuri vent field of Indian Ocean and suggestion of Mogibacteriaceae fam. nov., and proposal of reclassification of ambiguous this family's genus member.</title>
        <authorList>
            <person name="Kim Y.J."/>
            <person name="Yang J.-A."/>
        </authorList>
    </citation>
    <scope>NUCLEOTIDE SEQUENCE</scope>
    <source>
        <strain evidence="2">DSM 2634</strain>
    </source>
</reference>
<dbReference type="RefSeq" id="WP_206582408.1">
    <property type="nucleotide sequence ID" value="NZ_JAFJZZ010000003.1"/>
</dbReference>
<evidence type="ECO:0008006" key="4">
    <source>
        <dbReference type="Google" id="ProtNLM"/>
    </source>
</evidence>
<dbReference type="AlphaFoldDB" id="A0A939IHC5"/>